<feature type="region of interest" description="Disordered" evidence="1">
    <location>
        <begin position="352"/>
        <end position="435"/>
    </location>
</feature>
<evidence type="ECO:0000313" key="2">
    <source>
        <dbReference type="EMBL" id="PWN95745.1"/>
    </source>
</evidence>
<name>A0A316Z6A2_9BASI</name>
<proteinExistence type="predicted"/>
<feature type="region of interest" description="Disordered" evidence="1">
    <location>
        <begin position="127"/>
        <end position="164"/>
    </location>
</feature>
<reference evidence="2 3" key="1">
    <citation type="journal article" date="2018" name="Mol. Biol. Evol.">
        <title>Broad Genomic Sampling Reveals a Smut Pathogenic Ancestry of the Fungal Clade Ustilaginomycotina.</title>
        <authorList>
            <person name="Kijpornyongpan T."/>
            <person name="Mondo S.J."/>
            <person name="Barry K."/>
            <person name="Sandor L."/>
            <person name="Lee J."/>
            <person name="Lipzen A."/>
            <person name="Pangilinan J."/>
            <person name="LaButti K."/>
            <person name="Hainaut M."/>
            <person name="Henrissat B."/>
            <person name="Grigoriev I.V."/>
            <person name="Spatafora J.W."/>
            <person name="Aime M.C."/>
        </authorList>
    </citation>
    <scope>NUCLEOTIDE SEQUENCE [LARGE SCALE GENOMIC DNA]</scope>
    <source>
        <strain evidence="2 3">MCA 4186</strain>
    </source>
</reference>
<dbReference type="EMBL" id="KZ819302">
    <property type="protein sequence ID" value="PWN95745.1"/>
    <property type="molecule type" value="Genomic_DNA"/>
</dbReference>
<dbReference type="GeneID" id="37266594"/>
<feature type="compositionally biased region" description="Basic and acidic residues" evidence="1">
    <location>
        <begin position="270"/>
        <end position="284"/>
    </location>
</feature>
<feature type="region of interest" description="Disordered" evidence="1">
    <location>
        <begin position="185"/>
        <end position="298"/>
    </location>
</feature>
<accession>A0A316Z6A2</accession>
<evidence type="ECO:0000313" key="3">
    <source>
        <dbReference type="Proteomes" id="UP000245946"/>
    </source>
</evidence>
<protein>
    <submittedName>
        <fullName evidence="2">Uncharacterized protein</fullName>
    </submittedName>
</protein>
<sequence>MKAQRRAEDGRRQRARSCLRSCVILAKGPSPLLTCSRPASCICTCRCRRTQHATSCARLSHSGLHSEPRCSLLDGSAPQHADGSRSRLAALTSYVLSSSPCACRTRSSLALLRQPSAMPTTLRRLFRERGPGRSHCHTPTDGAVGAKTQASSPPNDRPDFTSIEDKAPPQQQLLQDSVYVPDSRAASLLRSSSKPTTWRQRLLRVSSTRRSGASPPETAAARTERTRARLQSAPDQPVPRAEQPRTPLTPGRKRASTDATPSLKRSVSARSDERRARPGDALPRHDKHSRAVGRQASDPFAALPMLPAWQTDARVPSLRGDESFLRCASSPRTTSPVVSPSIARVIHRDYAFPSMPAPDHGEDGAPPPPGVDAEWDEVRGQAQAKIASWRAVSPAVGASRAKARTCANPSHSACKRAAPSPRPNHAPSASACFRR</sequence>
<keyword evidence="3" id="KW-1185">Reference proteome</keyword>
<feature type="compositionally biased region" description="Polar residues" evidence="1">
    <location>
        <begin position="194"/>
        <end position="211"/>
    </location>
</feature>
<organism evidence="2 3">
    <name type="scientific">Tilletiopsis washingtonensis</name>
    <dbReference type="NCBI Taxonomy" id="58919"/>
    <lineage>
        <taxon>Eukaryota</taxon>
        <taxon>Fungi</taxon>
        <taxon>Dikarya</taxon>
        <taxon>Basidiomycota</taxon>
        <taxon>Ustilaginomycotina</taxon>
        <taxon>Exobasidiomycetes</taxon>
        <taxon>Entylomatales</taxon>
        <taxon>Entylomatales incertae sedis</taxon>
        <taxon>Tilletiopsis</taxon>
    </lineage>
</organism>
<evidence type="ECO:0000256" key="1">
    <source>
        <dbReference type="SAM" id="MobiDB-lite"/>
    </source>
</evidence>
<feature type="compositionally biased region" description="Polar residues" evidence="1">
    <location>
        <begin position="257"/>
        <end position="269"/>
    </location>
</feature>
<dbReference type="RefSeq" id="XP_025596024.1">
    <property type="nucleotide sequence ID" value="XM_025739048.1"/>
</dbReference>
<dbReference type="Proteomes" id="UP000245946">
    <property type="component" value="Unassembled WGS sequence"/>
</dbReference>
<gene>
    <name evidence="2" type="ORF">FA09DRAFT_124540</name>
</gene>
<dbReference type="AlphaFoldDB" id="A0A316Z6A2"/>